<dbReference type="EMBL" id="CM000782">
    <property type="protein sequence ID" value="AQK79768.1"/>
    <property type="molecule type" value="Genomic_DNA"/>
</dbReference>
<dbReference type="PANTHER" id="PTHR24209">
    <property type="entry name" value="PROTEIN DA1-RELATED 2"/>
    <property type="match status" value="1"/>
</dbReference>
<keyword evidence="3" id="KW-0675">Receptor</keyword>
<sequence>MVFCSCRLLTGSILAHEMMHAWLRLKGYRTLSPDVEEGICQVLAHMWIESEIMAGSGSSAASSSSGSSSSTSSKKGGRSQFEHRLGDFFKHQIETDTSMAYGDGFRTGNRAVLHYGLKRTLEHIRLTGTFPF</sequence>
<dbReference type="PANTHER" id="PTHR24209:SF25">
    <property type="entry name" value="PROTEIN DA1-RELATED 1"/>
    <property type="match status" value="1"/>
</dbReference>
<dbReference type="AlphaFoldDB" id="A0A1D6LIZ9"/>
<feature type="region of interest" description="Disordered" evidence="1">
    <location>
        <begin position="56"/>
        <end position="79"/>
    </location>
</feature>
<dbReference type="Pfam" id="PF12315">
    <property type="entry name" value="DA1-like"/>
    <property type="match status" value="1"/>
</dbReference>
<dbReference type="InterPro" id="IPR045218">
    <property type="entry name" value="DA1-like"/>
</dbReference>
<evidence type="ECO:0000259" key="2">
    <source>
        <dbReference type="Pfam" id="PF12315"/>
    </source>
</evidence>
<gene>
    <name evidence="3" type="ORF">ZEAMMB73_Zm00001d035844</name>
</gene>
<feature type="compositionally biased region" description="Low complexity" evidence="1">
    <location>
        <begin position="56"/>
        <end position="73"/>
    </location>
</feature>
<feature type="domain" description="Protein DA1-like" evidence="2">
    <location>
        <begin position="6"/>
        <end position="127"/>
    </location>
</feature>
<name>A0A1D6LIZ9_MAIZE</name>
<accession>A0A1D6LIZ9</accession>
<proteinExistence type="predicted"/>
<dbReference type="InterPro" id="IPR022087">
    <property type="entry name" value="DA1-like_dom"/>
</dbReference>
<evidence type="ECO:0000256" key="1">
    <source>
        <dbReference type="SAM" id="MobiDB-lite"/>
    </source>
</evidence>
<evidence type="ECO:0000313" key="3">
    <source>
        <dbReference type="EMBL" id="AQK79768.1"/>
    </source>
</evidence>
<protein>
    <submittedName>
        <fullName evidence="3">Ubiquitin receptor1</fullName>
    </submittedName>
</protein>
<organism evidence="3">
    <name type="scientific">Zea mays</name>
    <name type="common">Maize</name>
    <dbReference type="NCBI Taxonomy" id="4577"/>
    <lineage>
        <taxon>Eukaryota</taxon>
        <taxon>Viridiplantae</taxon>
        <taxon>Streptophyta</taxon>
        <taxon>Embryophyta</taxon>
        <taxon>Tracheophyta</taxon>
        <taxon>Spermatophyta</taxon>
        <taxon>Magnoliopsida</taxon>
        <taxon>Liliopsida</taxon>
        <taxon>Poales</taxon>
        <taxon>Poaceae</taxon>
        <taxon>PACMAD clade</taxon>
        <taxon>Panicoideae</taxon>
        <taxon>Andropogonodae</taxon>
        <taxon>Andropogoneae</taxon>
        <taxon>Tripsacinae</taxon>
        <taxon>Zea</taxon>
    </lineage>
</organism>
<reference evidence="3" key="1">
    <citation type="submission" date="2015-12" db="EMBL/GenBank/DDBJ databases">
        <title>Update maize B73 reference genome by single molecule sequencing technologies.</title>
        <authorList>
            <consortium name="Maize Genome Sequencing Project"/>
            <person name="Ware D."/>
        </authorList>
    </citation>
    <scope>NUCLEOTIDE SEQUENCE</scope>
    <source>
        <tissue evidence="3">Seedling</tissue>
    </source>
</reference>